<sequence length="60" mass="6623">MPPLRGLKGWSRDHPTEPMKTLEMVPFSGTDLSVHLIAIQKYVTSQKSCAAYADAHHCGL</sequence>
<dbReference type="Proteomes" id="UP001234178">
    <property type="component" value="Unassembled WGS sequence"/>
</dbReference>
<protein>
    <submittedName>
        <fullName evidence="1">Uncharacterized protein</fullName>
    </submittedName>
</protein>
<reference evidence="1 2" key="1">
    <citation type="journal article" date="2023" name="Nucleic Acids Res.">
        <title>The hologenome of Daphnia magna reveals possible DNA methylation and microbiome-mediated evolution of the host genome.</title>
        <authorList>
            <person name="Chaturvedi A."/>
            <person name="Li X."/>
            <person name="Dhandapani V."/>
            <person name="Marshall H."/>
            <person name="Kissane S."/>
            <person name="Cuenca-Cambronero M."/>
            <person name="Asole G."/>
            <person name="Calvet F."/>
            <person name="Ruiz-Romero M."/>
            <person name="Marangio P."/>
            <person name="Guigo R."/>
            <person name="Rago D."/>
            <person name="Mirbahai L."/>
            <person name="Eastwood N."/>
            <person name="Colbourne J.K."/>
            <person name="Zhou J."/>
            <person name="Mallon E."/>
            <person name="Orsini L."/>
        </authorList>
    </citation>
    <scope>NUCLEOTIDE SEQUENCE [LARGE SCALE GENOMIC DNA]</scope>
    <source>
        <strain evidence="1">LRV0_1</strain>
    </source>
</reference>
<accession>A0ABR0A3J8</accession>
<name>A0ABR0A3J8_9CRUS</name>
<dbReference type="EMBL" id="JAOYFB010000036">
    <property type="protein sequence ID" value="KAK4019559.1"/>
    <property type="molecule type" value="Genomic_DNA"/>
</dbReference>
<keyword evidence="2" id="KW-1185">Reference proteome</keyword>
<organism evidence="1 2">
    <name type="scientific">Daphnia magna</name>
    <dbReference type="NCBI Taxonomy" id="35525"/>
    <lineage>
        <taxon>Eukaryota</taxon>
        <taxon>Metazoa</taxon>
        <taxon>Ecdysozoa</taxon>
        <taxon>Arthropoda</taxon>
        <taxon>Crustacea</taxon>
        <taxon>Branchiopoda</taxon>
        <taxon>Diplostraca</taxon>
        <taxon>Cladocera</taxon>
        <taxon>Anomopoda</taxon>
        <taxon>Daphniidae</taxon>
        <taxon>Daphnia</taxon>
    </lineage>
</organism>
<evidence type="ECO:0000313" key="2">
    <source>
        <dbReference type="Proteomes" id="UP001234178"/>
    </source>
</evidence>
<comment type="caution">
    <text evidence="1">The sequence shown here is derived from an EMBL/GenBank/DDBJ whole genome shotgun (WGS) entry which is preliminary data.</text>
</comment>
<evidence type="ECO:0000313" key="1">
    <source>
        <dbReference type="EMBL" id="KAK4019559.1"/>
    </source>
</evidence>
<proteinExistence type="predicted"/>
<gene>
    <name evidence="1" type="ORF">OUZ56_001574</name>
</gene>